<keyword evidence="5 6" id="KW-0067">ATP-binding</keyword>
<feature type="binding site" evidence="6">
    <location>
        <begin position="335"/>
        <end position="339"/>
    </location>
    <ligand>
        <name>ATP</name>
        <dbReference type="ChEBI" id="CHEBI:30616"/>
    </ligand>
</feature>
<dbReference type="GO" id="GO:0005524">
    <property type="term" value="F:ATP binding"/>
    <property type="evidence" value="ECO:0007669"/>
    <property type="project" value="UniProtKB-KW"/>
</dbReference>
<feature type="site" description="Transition state stabilizer" evidence="6">
    <location>
        <position position="246"/>
    </location>
</feature>
<feature type="binding site" evidence="6">
    <location>
        <begin position="287"/>
        <end position="289"/>
    </location>
    <ligand>
        <name>ATP</name>
        <dbReference type="ChEBI" id="CHEBI:30616"/>
    </ligand>
</feature>
<dbReference type="RefSeq" id="WP_147065762.1">
    <property type="nucleotide sequence ID" value="NZ_BAABDN010000002.1"/>
</dbReference>
<gene>
    <name evidence="6 8" type="primary">ackA</name>
    <name evidence="8" type="ORF">KLO01_25960</name>
</gene>
<keyword evidence="3 6" id="KW-0547">Nucleotide-binding</keyword>
<dbReference type="InterPro" id="IPR000890">
    <property type="entry name" value="Aliphatic_acid_kin_short-chain"/>
</dbReference>
<comment type="subcellular location">
    <subcellularLocation>
        <location evidence="6">Cytoplasm</location>
    </subcellularLocation>
</comment>
<feature type="binding site" evidence="6">
    <location>
        <position position="388"/>
    </location>
    <ligand>
        <name>Mg(2+)</name>
        <dbReference type="ChEBI" id="CHEBI:18420"/>
    </ligand>
</feature>
<dbReference type="InterPro" id="IPR004372">
    <property type="entry name" value="Ac/propionate_kinase"/>
</dbReference>
<dbReference type="InterPro" id="IPR023865">
    <property type="entry name" value="Aliphatic_acid_kinase_CS"/>
</dbReference>
<feature type="site" description="Transition state stabilizer" evidence="6">
    <location>
        <position position="185"/>
    </location>
</feature>
<evidence type="ECO:0000256" key="1">
    <source>
        <dbReference type="ARBA" id="ARBA00008748"/>
    </source>
</evidence>
<evidence type="ECO:0000256" key="4">
    <source>
        <dbReference type="ARBA" id="ARBA00022777"/>
    </source>
</evidence>
<feature type="binding site" evidence="6">
    <location>
        <begin position="213"/>
        <end position="217"/>
    </location>
    <ligand>
        <name>ATP</name>
        <dbReference type="ChEBI" id="CHEBI:30616"/>
    </ligand>
</feature>
<accession>A0A512T2Z1</accession>
<dbReference type="PROSITE" id="PS01075">
    <property type="entry name" value="ACETATE_KINASE_1"/>
    <property type="match status" value="1"/>
</dbReference>
<keyword evidence="4 6" id="KW-0418">Kinase</keyword>
<sequence>MPTGTTDQGRPVLVVNAGSSSLKYQVLDAESGETAASGIVERIGGAGHLRHTSGGATHEQDVTCTDHTEALDAARTALREHGPDLATLGLFAVGHRVVHGGPQFTEPVLVDDDVIAAIEELVPLAPLHNPANLEGIRGSRTTFPDVPQVAVFDTAFHQSLPPAAHTYAVPAEWRDRHRVRRYGFHGTSHRYVSRRTAQLLGREPADTNVIVLHLGNGASACAVRGGESVDTSMGLSPLEGLVMGTRSGDVDPALGAYLQRVAGLDGTAYDEALNKASGLLGLAGVSDLREVESRREAGDEDAALALDVMVHRLRKYVGAYAVVLGRVDAIAFTGGIGENSSLVRGEVLDGLGILGVELDRDANEGGAPERLVTTSRSAIPVWVVPTNEELEIAQACLAVVEGQRSR</sequence>
<name>A0A512T2Z1_9MICO</name>
<dbReference type="PIRSF" id="PIRSF000722">
    <property type="entry name" value="Acetate_prop_kin"/>
    <property type="match status" value="1"/>
</dbReference>
<evidence type="ECO:0000256" key="7">
    <source>
        <dbReference type="RuleBase" id="RU003835"/>
    </source>
</evidence>
<keyword evidence="6" id="KW-0460">Magnesium</keyword>
<organism evidence="8 9">
    <name type="scientific">Knoellia locipacati</name>
    <dbReference type="NCBI Taxonomy" id="882824"/>
    <lineage>
        <taxon>Bacteria</taxon>
        <taxon>Bacillati</taxon>
        <taxon>Actinomycetota</taxon>
        <taxon>Actinomycetes</taxon>
        <taxon>Micrococcales</taxon>
        <taxon>Intrasporangiaceae</taxon>
        <taxon>Knoellia</taxon>
    </lineage>
</organism>
<dbReference type="UniPathway" id="UPA00340">
    <property type="reaction ID" value="UER00458"/>
</dbReference>
<dbReference type="GO" id="GO:0005737">
    <property type="term" value="C:cytoplasm"/>
    <property type="evidence" value="ECO:0007669"/>
    <property type="project" value="UniProtKB-SubCell"/>
</dbReference>
<dbReference type="PANTHER" id="PTHR21060:SF15">
    <property type="entry name" value="ACETATE KINASE-RELATED"/>
    <property type="match status" value="1"/>
</dbReference>
<protein>
    <recommendedName>
        <fullName evidence="6">Acetate kinase</fullName>
        <ecNumber evidence="6">2.7.2.1</ecNumber>
    </recommendedName>
    <alternativeName>
        <fullName evidence="6">Acetokinase</fullName>
    </alternativeName>
</protein>
<feature type="binding site" evidence="6">
    <location>
        <position position="23"/>
    </location>
    <ligand>
        <name>ATP</name>
        <dbReference type="ChEBI" id="CHEBI:30616"/>
    </ligand>
</feature>
<keyword evidence="9" id="KW-1185">Reference proteome</keyword>
<evidence type="ECO:0000256" key="2">
    <source>
        <dbReference type="ARBA" id="ARBA00022679"/>
    </source>
</evidence>
<dbReference type="Proteomes" id="UP000321793">
    <property type="component" value="Unassembled WGS sequence"/>
</dbReference>
<dbReference type="PRINTS" id="PR00471">
    <property type="entry name" value="ACETATEKNASE"/>
</dbReference>
<dbReference type="CDD" id="cd24010">
    <property type="entry name" value="ASKHA_NBD_AcK_PK"/>
    <property type="match status" value="1"/>
</dbReference>
<keyword evidence="2 6" id="KW-0808">Transferase</keyword>
<comment type="caution">
    <text evidence="8">The sequence shown here is derived from an EMBL/GenBank/DDBJ whole genome shotgun (WGS) entry which is preliminary data.</text>
</comment>
<comment type="catalytic activity">
    <reaction evidence="6">
        <text>acetate + ATP = acetyl phosphate + ADP</text>
        <dbReference type="Rhea" id="RHEA:11352"/>
        <dbReference type="ChEBI" id="CHEBI:22191"/>
        <dbReference type="ChEBI" id="CHEBI:30089"/>
        <dbReference type="ChEBI" id="CHEBI:30616"/>
        <dbReference type="ChEBI" id="CHEBI:456216"/>
        <dbReference type="EC" id="2.7.2.1"/>
    </reaction>
</comment>
<dbReference type="Pfam" id="PF00871">
    <property type="entry name" value="Acetate_kinase"/>
    <property type="match status" value="1"/>
</dbReference>
<dbReference type="PANTHER" id="PTHR21060">
    <property type="entry name" value="ACETATE KINASE"/>
    <property type="match status" value="1"/>
</dbReference>
<evidence type="ECO:0000256" key="3">
    <source>
        <dbReference type="ARBA" id="ARBA00022741"/>
    </source>
</evidence>
<evidence type="ECO:0000313" key="8">
    <source>
        <dbReference type="EMBL" id="GEQ14549.1"/>
    </source>
</evidence>
<comment type="function">
    <text evidence="6">Catalyzes the formation of acetyl phosphate from acetate and ATP. Can also catalyze the reverse reaction.</text>
</comment>
<evidence type="ECO:0000313" key="9">
    <source>
        <dbReference type="Proteomes" id="UP000321793"/>
    </source>
</evidence>
<proteinExistence type="inferred from homology"/>
<dbReference type="AlphaFoldDB" id="A0A512T2Z1"/>
<comment type="cofactor">
    <cofactor evidence="6">
        <name>Mg(2+)</name>
        <dbReference type="ChEBI" id="CHEBI:18420"/>
    </cofactor>
    <cofactor evidence="6">
        <name>Mn(2+)</name>
        <dbReference type="ChEBI" id="CHEBI:29035"/>
    </cofactor>
    <text evidence="6">Mg(2+). Can also accept Mn(2+).</text>
</comment>
<keyword evidence="6" id="KW-0479">Metal-binding</keyword>
<dbReference type="EMBL" id="BKBA01000009">
    <property type="protein sequence ID" value="GEQ14549.1"/>
    <property type="molecule type" value="Genomic_DNA"/>
</dbReference>
<dbReference type="PROSITE" id="PS01076">
    <property type="entry name" value="ACETATE_KINASE_2"/>
    <property type="match status" value="1"/>
</dbReference>
<evidence type="ECO:0000256" key="6">
    <source>
        <dbReference type="HAMAP-Rule" id="MF_00020"/>
    </source>
</evidence>
<dbReference type="InterPro" id="IPR043129">
    <property type="entry name" value="ATPase_NBD"/>
</dbReference>
<reference evidence="8 9" key="1">
    <citation type="submission" date="2019-07" db="EMBL/GenBank/DDBJ databases">
        <title>Whole genome shotgun sequence of Knoellia locipacati NBRC 109775.</title>
        <authorList>
            <person name="Hosoyama A."/>
            <person name="Uohara A."/>
            <person name="Ohji S."/>
            <person name="Ichikawa N."/>
        </authorList>
    </citation>
    <scope>NUCLEOTIDE SEQUENCE [LARGE SCALE GENOMIC DNA]</scope>
    <source>
        <strain evidence="8 9">NBRC 109775</strain>
    </source>
</reference>
<comment type="similarity">
    <text evidence="1 6 7">Belongs to the acetokinase family.</text>
</comment>
<feature type="binding site" evidence="6">
    <location>
        <position position="16"/>
    </location>
    <ligand>
        <name>Mg(2+)</name>
        <dbReference type="ChEBI" id="CHEBI:18420"/>
    </ligand>
</feature>
<dbReference type="GO" id="GO:0008776">
    <property type="term" value="F:acetate kinase activity"/>
    <property type="evidence" value="ECO:0007669"/>
    <property type="project" value="UniProtKB-UniRule"/>
</dbReference>
<keyword evidence="6" id="KW-0963">Cytoplasm</keyword>
<dbReference type="GO" id="GO:0006083">
    <property type="term" value="P:acetate metabolic process"/>
    <property type="evidence" value="ECO:0007669"/>
    <property type="project" value="TreeGrafter"/>
</dbReference>
<feature type="active site" description="Proton donor/acceptor" evidence="6">
    <location>
        <position position="153"/>
    </location>
</feature>
<dbReference type="EC" id="2.7.2.1" evidence="6"/>
<dbReference type="NCBIfam" id="TIGR00016">
    <property type="entry name" value="ackA"/>
    <property type="match status" value="1"/>
</dbReference>
<evidence type="ECO:0000256" key="5">
    <source>
        <dbReference type="ARBA" id="ARBA00022840"/>
    </source>
</evidence>
<dbReference type="Gene3D" id="3.30.420.40">
    <property type="match status" value="2"/>
</dbReference>
<dbReference type="SUPFAM" id="SSF53067">
    <property type="entry name" value="Actin-like ATPase domain"/>
    <property type="match status" value="2"/>
</dbReference>
<comment type="pathway">
    <text evidence="6">Metabolic intermediate biosynthesis; acetyl-CoA biosynthesis; acetyl-CoA from acetate: step 1/2.</text>
</comment>
<dbReference type="GO" id="GO:0000287">
    <property type="term" value="F:magnesium ion binding"/>
    <property type="evidence" value="ECO:0007669"/>
    <property type="project" value="UniProtKB-UniRule"/>
</dbReference>
<dbReference type="HAMAP" id="MF_00020">
    <property type="entry name" value="Acetate_kinase"/>
    <property type="match status" value="1"/>
</dbReference>
<comment type="subunit">
    <text evidence="6">Homodimer.</text>
</comment>
<feature type="binding site" evidence="6">
    <location>
        <position position="96"/>
    </location>
    <ligand>
        <name>substrate</name>
    </ligand>
</feature>
<dbReference type="GO" id="GO:0006085">
    <property type="term" value="P:acetyl-CoA biosynthetic process"/>
    <property type="evidence" value="ECO:0007669"/>
    <property type="project" value="UniProtKB-UniRule"/>
</dbReference>
<dbReference type="OrthoDB" id="9802453at2"/>